<comment type="caution">
    <text evidence="7">The sequence shown here is derived from an EMBL/GenBank/DDBJ whole genome shotgun (WGS) entry which is preliminary data.</text>
</comment>
<dbReference type="PANTHER" id="PTHR11552:SF147">
    <property type="entry name" value="CHOLINE DEHYDROGENASE, MITOCHONDRIAL"/>
    <property type="match status" value="1"/>
</dbReference>
<dbReference type="InterPro" id="IPR000172">
    <property type="entry name" value="GMC_OxRdtase_N"/>
</dbReference>
<dbReference type="InterPro" id="IPR007867">
    <property type="entry name" value="GMC_OxRtase_C"/>
</dbReference>
<keyword evidence="8" id="KW-1185">Reference proteome</keyword>
<dbReference type="NCBIfam" id="NF002550">
    <property type="entry name" value="PRK02106.1"/>
    <property type="match status" value="1"/>
</dbReference>
<evidence type="ECO:0000256" key="2">
    <source>
        <dbReference type="ARBA" id="ARBA00010790"/>
    </source>
</evidence>
<reference evidence="8" key="1">
    <citation type="journal article" date="2019" name="Int. J. Syst. Evol. Microbiol.">
        <title>The Global Catalogue of Microorganisms (GCM) 10K type strain sequencing project: providing services to taxonomists for standard genome sequencing and annotation.</title>
        <authorList>
            <consortium name="The Broad Institute Genomics Platform"/>
            <consortium name="The Broad Institute Genome Sequencing Center for Infectious Disease"/>
            <person name="Wu L."/>
            <person name="Ma J."/>
        </authorList>
    </citation>
    <scope>NUCLEOTIDE SEQUENCE [LARGE SCALE GENOMIC DNA]</scope>
    <source>
        <strain evidence="8">KCTC 42984</strain>
    </source>
</reference>
<keyword evidence="3 5" id="KW-0285">Flavoprotein</keyword>
<feature type="domain" description="Glucose-methanol-choline oxidoreductase N-terminal" evidence="6">
    <location>
        <begin position="83"/>
        <end position="106"/>
    </location>
</feature>
<dbReference type="Gene3D" id="3.30.560.10">
    <property type="entry name" value="Glucose Oxidase, domain 3"/>
    <property type="match status" value="1"/>
</dbReference>
<evidence type="ECO:0000256" key="3">
    <source>
        <dbReference type="ARBA" id="ARBA00022630"/>
    </source>
</evidence>
<evidence type="ECO:0000256" key="4">
    <source>
        <dbReference type="ARBA" id="ARBA00022827"/>
    </source>
</evidence>
<accession>A0ABV7IUY6</accession>
<protein>
    <submittedName>
        <fullName evidence="7">Choline dehydrogenase</fullName>
        <ecNumber evidence="7">1.1.99.1</ecNumber>
    </submittedName>
</protein>
<evidence type="ECO:0000313" key="7">
    <source>
        <dbReference type="EMBL" id="MFC3174012.1"/>
    </source>
</evidence>
<comment type="cofactor">
    <cofactor evidence="1">
        <name>FAD</name>
        <dbReference type="ChEBI" id="CHEBI:57692"/>
    </cofactor>
</comment>
<evidence type="ECO:0000259" key="6">
    <source>
        <dbReference type="PROSITE" id="PS00623"/>
    </source>
</evidence>
<proteinExistence type="inferred from homology"/>
<dbReference type="Pfam" id="PF00732">
    <property type="entry name" value="GMC_oxred_N"/>
    <property type="match status" value="1"/>
</dbReference>
<dbReference type="SUPFAM" id="SSF51905">
    <property type="entry name" value="FAD/NAD(P)-binding domain"/>
    <property type="match status" value="1"/>
</dbReference>
<dbReference type="EC" id="1.1.99.1" evidence="7"/>
<dbReference type="PIRSF" id="PIRSF000137">
    <property type="entry name" value="Alcohol_oxidase"/>
    <property type="match status" value="1"/>
</dbReference>
<sequence length="541" mass="59096">MSEEAFDYVVVGGGSAGCVVANRLSEDGTKRVLLLEAGPRHNSVILDMPAALGLPLESTKFNWGFKSEPEPGLNGTVSDQHRGRVLGGSSSINGMVFVRGNPADYDNWARLGNPKWSYAHCLPYFRKMETFEGGADDYRGGDGPLHVHRCKADNPLYRAFIAAARQYGLPFNPDQNGRDQEGVNLAQASTYKGVRWSTARAYIDPARGRRNLVVRTGAQVTGLSFDGTRATGVEYELRGRKCRAMAGAEVILCAGAFGSPQLLMLAGIGDAQELGELGIPVRQHLPGVGKDLQDHVAVAIQYSTESRTASPTRQLSMIGRLVLGIKWLFLRKGLGTSNYFEVGAFFRGNDAVEYANLQHEFFPMVGEFYRGEARISPGFQYFTSVMRPESRGSVTLRSADPKAAPVIRMNFLTAPEDLRQLREGVRKTREMIAQPAWDELRGEELSPGSRIQSDEDLDAWIRANAGTGYHAVSTCRMGTDEMAVVDEDGRVHGMQNLRVVDASVFPKLITGNTNAPTIMLAEKLSDHILGKMCAPQSPACC</sequence>
<keyword evidence="4 5" id="KW-0274">FAD</keyword>
<dbReference type="Pfam" id="PF05199">
    <property type="entry name" value="GMC_oxred_C"/>
    <property type="match status" value="1"/>
</dbReference>
<evidence type="ECO:0000313" key="8">
    <source>
        <dbReference type="Proteomes" id="UP001595604"/>
    </source>
</evidence>
<dbReference type="InterPro" id="IPR036188">
    <property type="entry name" value="FAD/NAD-bd_sf"/>
</dbReference>
<dbReference type="GO" id="GO:0008812">
    <property type="term" value="F:choline dehydrogenase activity"/>
    <property type="evidence" value="ECO:0007669"/>
    <property type="project" value="UniProtKB-EC"/>
</dbReference>
<dbReference type="PANTHER" id="PTHR11552">
    <property type="entry name" value="GLUCOSE-METHANOL-CHOLINE GMC OXIDOREDUCTASE"/>
    <property type="match status" value="1"/>
</dbReference>
<dbReference type="Gene3D" id="3.50.50.60">
    <property type="entry name" value="FAD/NAD(P)-binding domain"/>
    <property type="match status" value="1"/>
</dbReference>
<dbReference type="EMBL" id="JBHRTQ010000007">
    <property type="protein sequence ID" value="MFC3174012.1"/>
    <property type="molecule type" value="Genomic_DNA"/>
</dbReference>
<dbReference type="PROSITE" id="PS00623">
    <property type="entry name" value="GMC_OXRED_1"/>
    <property type="match status" value="1"/>
</dbReference>
<dbReference type="Proteomes" id="UP001595604">
    <property type="component" value="Unassembled WGS sequence"/>
</dbReference>
<dbReference type="SUPFAM" id="SSF54373">
    <property type="entry name" value="FAD-linked reductases, C-terminal domain"/>
    <property type="match status" value="1"/>
</dbReference>
<comment type="similarity">
    <text evidence="2 5">Belongs to the GMC oxidoreductase family.</text>
</comment>
<keyword evidence="7" id="KW-0560">Oxidoreductase</keyword>
<gene>
    <name evidence="7" type="ORF">ACFOD9_07110</name>
</gene>
<dbReference type="InterPro" id="IPR012132">
    <property type="entry name" value="GMC_OxRdtase"/>
</dbReference>
<organism evidence="7 8">
    <name type="scientific">Novosphingobium bradum</name>
    <dbReference type="NCBI Taxonomy" id="1737444"/>
    <lineage>
        <taxon>Bacteria</taxon>
        <taxon>Pseudomonadati</taxon>
        <taxon>Pseudomonadota</taxon>
        <taxon>Alphaproteobacteria</taxon>
        <taxon>Sphingomonadales</taxon>
        <taxon>Sphingomonadaceae</taxon>
        <taxon>Novosphingobium</taxon>
    </lineage>
</organism>
<evidence type="ECO:0000256" key="5">
    <source>
        <dbReference type="RuleBase" id="RU003968"/>
    </source>
</evidence>
<evidence type="ECO:0000256" key="1">
    <source>
        <dbReference type="ARBA" id="ARBA00001974"/>
    </source>
</evidence>
<dbReference type="RefSeq" id="WP_379509390.1">
    <property type="nucleotide sequence ID" value="NZ_JBHRTQ010000007.1"/>
</dbReference>
<name>A0ABV7IUY6_9SPHN</name>